<organism evidence="1 2">
    <name type="scientific">Leptospira hartskeerlii</name>
    <dbReference type="NCBI Taxonomy" id="2023177"/>
    <lineage>
        <taxon>Bacteria</taxon>
        <taxon>Pseudomonadati</taxon>
        <taxon>Spirochaetota</taxon>
        <taxon>Spirochaetia</taxon>
        <taxon>Leptospirales</taxon>
        <taxon>Leptospiraceae</taxon>
        <taxon>Leptospira</taxon>
    </lineage>
</organism>
<sequence length="426" mass="49736">MGTSDIFRQKMIENKEGAVLEKTIGSRELDQRPWDILSDPTAISRIAESFLYMEELTVKDWSFDTKAIITKTFGDSAQIAVRFQKGSLIALGERIILQRTLKHHIELSCRIIRRLNDFEFLMQAESVSIAKTNRKEERLRVKNDSVFATNIVYHPEHFELNRHISLNVIREVLETFKEELIHPKFGEIKIGLFQSGQDSKFEIVRKTKKIFYIQNTEAPSSYTELLPQFVHYSTYFGKNILSAIRSYKNESIKSELILPILYDKNDKDSYPKAYLWIRSPQEHILAEDLSELYALSERIINTIRNSDSIKATDRFDVLNISESGAKIRIHQKDILYNVYGKESLKFDLVFKGRPPIHMNAKICWRSVDRTGKLFLGLKFIYDQEQLSSLRKLEYNLQSLRNRMNSGGGDATLFKIYRSLRPKRKKF</sequence>
<evidence type="ECO:0000313" key="1">
    <source>
        <dbReference type="EMBL" id="PJZ25669.1"/>
    </source>
</evidence>
<reference evidence="1 2" key="1">
    <citation type="submission" date="2017-07" db="EMBL/GenBank/DDBJ databases">
        <title>Leptospira spp. isolated from tropical soils.</title>
        <authorList>
            <person name="Thibeaux R."/>
            <person name="Iraola G."/>
            <person name="Ferres I."/>
            <person name="Bierque E."/>
            <person name="Girault D."/>
            <person name="Soupe-Gilbert M.-E."/>
            <person name="Picardeau M."/>
            <person name="Goarant C."/>
        </authorList>
    </citation>
    <scope>NUCLEOTIDE SEQUENCE [LARGE SCALE GENOMIC DNA]</scope>
    <source>
        <strain evidence="1 2">MCA1-C-A1</strain>
    </source>
</reference>
<protein>
    <submittedName>
        <fullName evidence="1">Uncharacterized protein</fullName>
    </submittedName>
</protein>
<keyword evidence="2" id="KW-1185">Reference proteome</keyword>
<dbReference type="InterPro" id="IPR011471">
    <property type="entry name" value="DUF1577"/>
</dbReference>
<dbReference type="OrthoDB" id="342821at2"/>
<dbReference type="Proteomes" id="UP000232196">
    <property type="component" value="Unassembled WGS sequence"/>
</dbReference>
<evidence type="ECO:0000313" key="2">
    <source>
        <dbReference type="Proteomes" id="UP000232196"/>
    </source>
</evidence>
<dbReference type="AlphaFoldDB" id="A0A2M9XDJ4"/>
<dbReference type="Pfam" id="PF07614">
    <property type="entry name" value="DUF1577"/>
    <property type="match status" value="1"/>
</dbReference>
<accession>A0A2M9XDJ4</accession>
<name>A0A2M9XDJ4_9LEPT</name>
<gene>
    <name evidence="1" type="ORF">CH357_08425</name>
</gene>
<comment type="caution">
    <text evidence="1">The sequence shown here is derived from an EMBL/GenBank/DDBJ whole genome shotgun (WGS) entry which is preliminary data.</text>
</comment>
<proteinExistence type="predicted"/>
<dbReference type="EMBL" id="NPDN01000004">
    <property type="protein sequence ID" value="PJZ25669.1"/>
    <property type="molecule type" value="Genomic_DNA"/>
</dbReference>